<evidence type="ECO:0000313" key="3">
    <source>
        <dbReference type="Proteomes" id="UP000321749"/>
    </source>
</evidence>
<sequence length="373" mass="39321">MRVLEIAGASPRERGVDRGRQVASVVRAHWPVHLQLFALAGWSEAEVREHALASIDALGDWWPDGRDEIAGVAEGAGLEPWVAAALGARTELLVAKGGPDAHAGATGAGHPGRECTILATLAPAAATQVWDWHRELAGAWHAQQVRGGPLAFAGITEHGICAKVGMNEVGVGVLLAILSHAEDRVGGVPIHSVLHRILAEAETVEAALAIAASARVTSSSVLTLVGPTADRGRMTAAIELSPAGSERIEPEPDALGQHWLPRTNHFLSRRLAAGSRTFRGDPDSDDRLRLLRARIAARAGVEPVRGALDLVPMLRTAPGAELGDICCVARPEQPLGRAWQTLATVAIDAEGLTIIEGSPLERPRARLHVPLDS</sequence>
<dbReference type="PANTHER" id="PTHR34180:SF1">
    <property type="entry name" value="BETA-ALANYL-DOPAMINE_CARCININE HYDROLASE"/>
    <property type="match status" value="1"/>
</dbReference>
<dbReference type="AlphaFoldDB" id="A0AA87URG9"/>
<reference evidence="2 3" key="1">
    <citation type="submission" date="2019-07" db="EMBL/GenBank/DDBJ databases">
        <title>Whole genome shotgun sequence of Agrococcus baldri NBRC 103055.</title>
        <authorList>
            <person name="Hosoyama A."/>
            <person name="Uohara A."/>
            <person name="Ohji S."/>
            <person name="Ichikawa N."/>
        </authorList>
    </citation>
    <scope>NUCLEOTIDE SEQUENCE [LARGE SCALE GENOMIC DNA]</scope>
    <source>
        <strain evidence="2 3">NBRC 103055</strain>
    </source>
</reference>
<protein>
    <recommendedName>
        <fullName evidence="1">Peptidase C45 hydrolase domain-containing protein</fullName>
    </recommendedName>
</protein>
<accession>A0AA87URG9</accession>
<feature type="domain" description="Peptidase C45 hydrolase" evidence="1">
    <location>
        <begin position="130"/>
        <end position="278"/>
    </location>
</feature>
<proteinExistence type="predicted"/>
<dbReference type="InterPro" id="IPR047794">
    <property type="entry name" value="C45_proenzyme-like"/>
</dbReference>
<dbReference type="NCBIfam" id="NF040521">
    <property type="entry name" value="C45_proenzyme"/>
    <property type="match status" value="1"/>
</dbReference>
<dbReference type="PANTHER" id="PTHR34180">
    <property type="entry name" value="PEPTIDASE C45"/>
    <property type="match status" value="1"/>
</dbReference>
<dbReference type="Gene3D" id="3.60.60.10">
    <property type="entry name" value="Penicillin V Acylase, Chain A"/>
    <property type="match status" value="1"/>
</dbReference>
<dbReference type="Proteomes" id="UP000321749">
    <property type="component" value="Unassembled WGS sequence"/>
</dbReference>
<keyword evidence="3" id="KW-1185">Reference proteome</keyword>
<dbReference type="InterPro" id="IPR047801">
    <property type="entry name" value="Peptidase_C45"/>
</dbReference>
<gene>
    <name evidence="2" type="ORF">ABA31_13020</name>
</gene>
<name>A0AA87URG9_9MICO</name>
<dbReference type="Pfam" id="PF03417">
    <property type="entry name" value="AAT"/>
    <property type="match status" value="1"/>
</dbReference>
<comment type="caution">
    <text evidence="2">The sequence shown here is derived from an EMBL/GenBank/DDBJ whole genome shotgun (WGS) entry which is preliminary data.</text>
</comment>
<organism evidence="2 3">
    <name type="scientific">Agrococcus baldri</name>
    <dbReference type="NCBI Taxonomy" id="153730"/>
    <lineage>
        <taxon>Bacteria</taxon>
        <taxon>Bacillati</taxon>
        <taxon>Actinomycetota</taxon>
        <taxon>Actinomycetes</taxon>
        <taxon>Micrococcales</taxon>
        <taxon>Microbacteriaceae</taxon>
        <taxon>Agrococcus</taxon>
    </lineage>
</organism>
<dbReference type="RefSeq" id="WP_186808159.1">
    <property type="nucleotide sequence ID" value="NZ_BJUU01000006.1"/>
</dbReference>
<evidence type="ECO:0000259" key="1">
    <source>
        <dbReference type="Pfam" id="PF03417"/>
    </source>
</evidence>
<evidence type="ECO:0000313" key="2">
    <source>
        <dbReference type="EMBL" id="GEK79951.1"/>
    </source>
</evidence>
<dbReference type="InterPro" id="IPR005079">
    <property type="entry name" value="Peptidase_C45_hydrolase"/>
</dbReference>
<dbReference type="EMBL" id="BJUU01000006">
    <property type="protein sequence ID" value="GEK79951.1"/>
    <property type="molecule type" value="Genomic_DNA"/>
</dbReference>
<dbReference type="Gene3D" id="1.10.10.2120">
    <property type="match status" value="1"/>
</dbReference>